<gene>
    <name evidence="1" type="ORF">LMG29542_03349</name>
</gene>
<name>A0A6J5DWX7_9BURK</name>
<evidence type="ECO:0000313" key="1">
    <source>
        <dbReference type="EMBL" id="CAB3758473.1"/>
    </source>
</evidence>
<protein>
    <submittedName>
        <fullName evidence="1">Uncharacterized protein</fullName>
    </submittedName>
</protein>
<organism evidence="1 2">
    <name type="scientific">Paraburkholderia humisilvae</name>
    <dbReference type="NCBI Taxonomy" id="627669"/>
    <lineage>
        <taxon>Bacteria</taxon>
        <taxon>Pseudomonadati</taxon>
        <taxon>Pseudomonadota</taxon>
        <taxon>Betaproteobacteria</taxon>
        <taxon>Burkholderiales</taxon>
        <taxon>Burkholderiaceae</taxon>
        <taxon>Paraburkholderia</taxon>
    </lineage>
</organism>
<dbReference type="Proteomes" id="UP000494363">
    <property type="component" value="Unassembled WGS sequence"/>
</dbReference>
<dbReference type="RefSeq" id="WP_175227577.1">
    <property type="nucleotide sequence ID" value="NZ_CADIKH010000014.1"/>
</dbReference>
<reference evidence="1 2" key="1">
    <citation type="submission" date="2020-04" db="EMBL/GenBank/DDBJ databases">
        <authorList>
            <person name="De Canck E."/>
        </authorList>
    </citation>
    <scope>NUCLEOTIDE SEQUENCE [LARGE SCALE GENOMIC DNA]</scope>
    <source>
        <strain evidence="1 2">LMG 29542</strain>
    </source>
</reference>
<dbReference type="EMBL" id="CADIKH010000014">
    <property type="protein sequence ID" value="CAB3758473.1"/>
    <property type="molecule type" value="Genomic_DNA"/>
</dbReference>
<evidence type="ECO:0000313" key="2">
    <source>
        <dbReference type="Proteomes" id="UP000494363"/>
    </source>
</evidence>
<keyword evidence="2" id="KW-1185">Reference proteome</keyword>
<proteinExistence type="predicted"/>
<accession>A0A6J5DWX7</accession>
<dbReference type="AlphaFoldDB" id="A0A6J5DWX7"/>
<sequence length="77" mass="8906">MKTIADRWTDFEARVVAPDAPPLQRDEMRLAFYAGFKSMLDVNFELAGLDELSAVFLLERFHIEARRFGASLDQRRS</sequence>